<name>A0A1F6T837_9PROT</name>
<dbReference type="EMBL" id="MFSQ01000028">
    <property type="protein sequence ID" value="OGI41219.1"/>
    <property type="molecule type" value="Genomic_DNA"/>
</dbReference>
<feature type="compositionally biased region" description="Polar residues" evidence="1">
    <location>
        <begin position="14"/>
        <end position="29"/>
    </location>
</feature>
<evidence type="ECO:0000256" key="1">
    <source>
        <dbReference type="SAM" id="MobiDB-lite"/>
    </source>
</evidence>
<proteinExistence type="predicted"/>
<dbReference type="Proteomes" id="UP000178379">
    <property type="component" value="Unassembled WGS sequence"/>
</dbReference>
<protein>
    <submittedName>
        <fullName evidence="2">Uncharacterized protein</fullName>
    </submittedName>
</protein>
<feature type="region of interest" description="Disordered" evidence="1">
    <location>
        <begin position="1"/>
        <end position="29"/>
    </location>
</feature>
<gene>
    <name evidence="2" type="ORF">A2140_08020</name>
</gene>
<comment type="caution">
    <text evidence="2">The sequence shown here is derived from an EMBL/GenBank/DDBJ whole genome shotgun (WGS) entry which is preliminary data.</text>
</comment>
<reference evidence="2 3" key="1">
    <citation type="journal article" date="2016" name="Nat. Commun.">
        <title>Thousands of microbial genomes shed light on interconnected biogeochemical processes in an aquifer system.</title>
        <authorList>
            <person name="Anantharaman K."/>
            <person name="Brown C.T."/>
            <person name="Hug L.A."/>
            <person name="Sharon I."/>
            <person name="Castelle C.J."/>
            <person name="Probst A.J."/>
            <person name="Thomas B.C."/>
            <person name="Singh A."/>
            <person name="Wilkins M.J."/>
            <person name="Karaoz U."/>
            <person name="Brodie E.L."/>
            <person name="Williams K.H."/>
            <person name="Hubbard S.S."/>
            <person name="Banfield J.F."/>
        </authorList>
    </citation>
    <scope>NUCLEOTIDE SEQUENCE [LARGE SCALE GENOMIC DNA]</scope>
</reference>
<dbReference type="AlphaFoldDB" id="A0A1F6T837"/>
<evidence type="ECO:0000313" key="2">
    <source>
        <dbReference type="EMBL" id="OGI41219.1"/>
    </source>
</evidence>
<evidence type="ECO:0000313" key="3">
    <source>
        <dbReference type="Proteomes" id="UP000178379"/>
    </source>
</evidence>
<sequence>MSSETGTPPEKSRVNGQSKGKQPRVISNPNDVAGLVMMQIDAVSSKKDDLTIAIKGLADTAKQLVRAYAQQQAAIEKLGKRVKELEK</sequence>
<accession>A0A1F6T837</accession>
<organism evidence="2 3">
    <name type="scientific">Candidatus Muproteobacteria bacterium RBG_16_62_13</name>
    <dbReference type="NCBI Taxonomy" id="1817756"/>
    <lineage>
        <taxon>Bacteria</taxon>
        <taxon>Pseudomonadati</taxon>
        <taxon>Pseudomonadota</taxon>
        <taxon>Candidatus Muproteobacteria</taxon>
    </lineage>
</organism>